<reference evidence="1 2" key="1">
    <citation type="journal article" date="2011" name="Stand. Genomic Sci.">
        <title>Non-contiguous finished genome sequence and contextual data of the filamentous soil bacterium Ktedonobacter racemifer type strain (SOSP1-21).</title>
        <authorList>
            <person name="Chang Y.J."/>
            <person name="Land M."/>
            <person name="Hauser L."/>
            <person name="Chertkov O."/>
            <person name="Del Rio T.G."/>
            <person name="Nolan M."/>
            <person name="Copeland A."/>
            <person name="Tice H."/>
            <person name="Cheng J.F."/>
            <person name="Lucas S."/>
            <person name="Han C."/>
            <person name="Goodwin L."/>
            <person name="Pitluck S."/>
            <person name="Ivanova N."/>
            <person name="Ovchinikova G."/>
            <person name="Pati A."/>
            <person name="Chen A."/>
            <person name="Palaniappan K."/>
            <person name="Mavromatis K."/>
            <person name="Liolios K."/>
            <person name="Brettin T."/>
            <person name="Fiebig A."/>
            <person name="Rohde M."/>
            <person name="Abt B."/>
            <person name="Goker M."/>
            <person name="Detter J.C."/>
            <person name="Woyke T."/>
            <person name="Bristow J."/>
            <person name="Eisen J.A."/>
            <person name="Markowitz V."/>
            <person name="Hugenholtz P."/>
            <person name="Kyrpides N.C."/>
            <person name="Klenk H.P."/>
            <person name="Lapidus A."/>
        </authorList>
    </citation>
    <scope>NUCLEOTIDE SEQUENCE [LARGE SCALE GENOMIC DNA]</scope>
    <source>
        <strain evidence="2">DSM 44963</strain>
    </source>
</reference>
<accession>D6TIC7</accession>
<organism evidence="1 2">
    <name type="scientific">Ktedonobacter racemifer DSM 44963</name>
    <dbReference type="NCBI Taxonomy" id="485913"/>
    <lineage>
        <taxon>Bacteria</taxon>
        <taxon>Bacillati</taxon>
        <taxon>Chloroflexota</taxon>
        <taxon>Ktedonobacteria</taxon>
        <taxon>Ktedonobacterales</taxon>
        <taxon>Ktedonobacteraceae</taxon>
        <taxon>Ktedonobacter</taxon>
    </lineage>
</organism>
<dbReference type="EMBL" id="ADVG01000001">
    <property type="protein sequence ID" value="EFH89184.1"/>
    <property type="molecule type" value="Genomic_DNA"/>
</dbReference>
<sequence length="132" mass="14763">MLTQQHALFPSRLFPHFHPMSLLTTYTKYFTPSNGNAAQAANMENALDTLTPLLSVETLTVLQLLGFNFKQAIGEPLTLLLQKFITSKIPADPQSNIEYNKLVVTHNIEALKVVQDKDAADRLEQLRSKGIL</sequence>
<dbReference type="RefSeq" id="WP_007905610.1">
    <property type="nucleotide sequence ID" value="NZ_ADVG01000001.1"/>
</dbReference>
<dbReference type="Proteomes" id="UP000004508">
    <property type="component" value="Unassembled WGS sequence"/>
</dbReference>
<evidence type="ECO:0000313" key="2">
    <source>
        <dbReference type="Proteomes" id="UP000004508"/>
    </source>
</evidence>
<protein>
    <submittedName>
        <fullName evidence="1">Uncharacterized protein</fullName>
    </submittedName>
</protein>
<dbReference type="AlphaFoldDB" id="D6TIC7"/>
<keyword evidence="2" id="KW-1185">Reference proteome</keyword>
<dbReference type="eggNOG" id="ENOG50335NB">
    <property type="taxonomic scope" value="Bacteria"/>
</dbReference>
<proteinExistence type="predicted"/>
<dbReference type="InParanoid" id="D6TIC7"/>
<gene>
    <name evidence="1" type="ORF">Krac_10726</name>
</gene>
<comment type="caution">
    <text evidence="1">The sequence shown here is derived from an EMBL/GenBank/DDBJ whole genome shotgun (WGS) entry which is preliminary data.</text>
</comment>
<evidence type="ECO:0000313" key="1">
    <source>
        <dbReference type="EMBL" id="EFH89184.1"/>
    </source>
</evidence>
<dbReference type="OrthoDB" id="2606754at2"/>
<name>D6TIC7_KTERA</name>